<keyword evidence="6" id="KW-1185">Reference proteome</keyword>
<dbReference type="AlphaFoldDB" id="A0A345YEM5"/>
<dbReference type="SMART" id="SM00382">
    <property type="entry name" value="AAA"/>
    <property type="match status" value="1"/>
</dbReference>
<dbReference type="PANTHER" id="PTHR42939:SF1">
    <property type="entry name" value="ABC TRANSPORTER ATP-BINDING PROTEIN ALBC-RELATED"/>
    <property type="match status" value="1"/>
</dbReference>
<proteinExistence type="predicted"/>
<feature type="domain" description="ABC transporter" evidence="4">
    <location>
        <begin position="16"/>
        <end position="237"/>
    </location>
</feature>
<dbReference type="InterPro" id="IPR003593">
    <property type="entry name" value="AAA+_ATPase"/>
</dbReference>
<protein>
    <submittedName>
        <fullName evidence="5">ABC transporter ATP-binding protein</fullName>
    </submittedName>
</protein>
<dbReference type="KEGG" id="err:DVR09_08545"/>
<dbReference type="OrthoDB" id="9810077at2"/>
<dbReference type="GO" id="GO:0016887">
    <property type="term" value="F:ATP hydrolysis activity"/>
    <property type="evidence" value="ECO:0007669"/>
    <property type="project" value="InterPro"/>
</dbReference>
<reference evidence="6" key="1">
    <citation type="submission" date="2018-07" db="EMBL/GenBank/DDBJ databases">
        <title>Genome sequence of Erythrobacter strain YH-07, an antagonistic bacterium isolated from Yellow Sea.</title>
        <authorList>
            <person name="Tang T."/>
            <person name="Liu Q."/>
            <person name="Sun X."/>
        </authorList>
    </citation>
    <scope>NUCLEOTIDE SEQUENCE [LARGE SCALE GENOMIC DNA]</scope>
    <source>
        <strain evidence="6">YH-07</strain>
    </source>
</reference>
<dbReference type="InterPro" id="IPR027417">
    <property type="entry name" value="P-loop_NTPase"/>
</dbReference>
<keyword evidence="1" id="KW-0813">Transport</keyword>
<dbReference type="Gene3D" id="3.40.50.300">
    <property type="entry name" value="P-loop containing nucleotide triphosphate hydrolases"/>
    <property type="match status" value="1"/>
</dbReference>
<dbReference type="InterPro" id="IPR051782">
    <property type="entry name" value="ABC_Transporter_VariousFunc"/>
</dbReference>
<dbReference type="RefSeq" id="WP_115416558.1">
    <property type="nucleotide sequence ID" value="NZ_CP031357.1"/>
</dbReference>
<accession>A0A345YEM5</accession>
<dbReference type="SUPFAM" id="SSF52540">
    <property type="entry name" value="P-loop containing nucleoside triphosphate hydrolases"/>
    <property type="match status" value="1"/>
</dbReference>
<organism evidence="5 6">
    <name type="scientific">Erythrobacter aureus</name>
    <dbReference type="NCBI Taxonomy" id="2182384"/>
    <lineage>
        <taxon>Bacteria</taxon>
        <taxon>Pseudomonadati</taxon>
        <taxon>Pseudomonadota</taxon>
        <taxon>Alphaproteobacteria</taxon>
        <taxon>Sphingomonadales</taxon>
        <taxon>Erythrobacteraceae</taxon>
        <taxon>Erythrobacter/Porphyrobacter group</taxon>
        <taxon>Erythrobacter</taxon>
    </lineage>
</organism>
<evidence type="ECO:0000256" key="3">
    <source>
        <dbReference type="ARBA" id="ARBA00022840"/>
    </source>
</evidence>
<dbReference type="Proteomes" id="UP000254508">
    <property type="component" value="Chromosome"/>
</dbReference>
<dbReference type="GO" id="GO:0005524">
    <property type="term" value="F:ATP binding"/>
    <property type="evidence" value="ECO:0007669"/>
    <property type="project" value="UniProtKB-KW"/>
</dbReference>
<evidence type="ECO:0000313" key="5">
    <source>
        <dbReference type="EMBL" id="AXK42377.1"/>
    </source>
</evidence>
<evidence type="ECO:0000256" key="1">
    <source>
        <dbReference type="ARBA" id="ARBA00022448"/>
    </source>
</evidence>
<gene>
    <name evidence="5" type="ORF">DVR09_08545</name>
</gene>
<keyword evidence="2" id="KW-0547">Nucleotide-binding</keyword>
<dbReference type="PANTHER" id="PTHR42939">
    <property type="entry name" value="ABC TRANSPORTER ATP-BINDING PROTEIN ALBC-RELATED"/>
    <property type="match status" value="1"/>
</dbReference>
<dbReference type="InterPro" id="IPR003439">
    <property type="entry name" value="ABC_transporter-like_ATP-bd"/>
</dbReference>
<keyword evidence="3 5" id="KW-0067">ATP-binding</keyword>
<evidence type="ECO:0000256" key="2">
    <source>
        <dbReference type="ARBA" id="ARBA00022741"/>
    </source>
</evidence>
<evidence type="ECO:0000259" key="4">
    <source>
        <dbReference type="PROSITE" id="PS50893"/>
    </source>
</evidence>
<dbReference type="EMBL" id="CP031357">
    <property type="protein sequence ID" value="AXK42377.1"/>
    <property type="molecule type" value="Genomic_DNA"/>
</dbReference>
<name>A0A345YEM5_9SPHN</name>
<evidence type="ECO:0000313" key="6">
    <source>
        <dbReference type="Proteomes" id="UP000254508"/>
    </source>
</evidence>
<dbReference type="PROSITE" id="PS50893">
    <property type="entry name" value="ABC_TRANSPORTER_2"/>
    <property type="match status" value="1"/>
</dbReference>
<sequence length="312" mass="34165">MNSSQKIVLPEPTSALVVNSLTLLGSDGFVLNVPELSIEQGSIVAIIGANGSGKTSLLEAILGLRKAKSGDAKFRGRNLDTLVRKELGVYLQSASFEPSMLVGEILALHASLYDHVEVNLRETLGIDELKKKTFEHCSTGQRQRVGIYLALASRPRLSILDEPTSGLDASAAAAFRKHLGETDWRSSQRTCVIVTHTDADARLAERVVWLNQGKIVGDGPLDALISARLGPRHLVLNHLTVDQHKSIKKAIPSGSVVRETFDGERHTIHVFGDDQFERELLPRLQDERRLSYTASETGAEDLVLFGMQETDQ</sequence>
<dbReference type="Pfam" id="PF00005">
    <property type="entry name" value="ABC_tran"/>
    <property type="match status" value="1"/>
</dbReference>